<dbReference type="PANTHER" id="PTHR32114:SF2">
    <property type="entry name" value="ABC TRANSPORTER ABCH.3"/>
    <property type="match status" value="1"/>
</dbReference>
<dbReference type="GO" id="GO:0006302">
    <property type="term" value="P:double-strand break repair"/>
    <property type="evidence" value="ECO:0007669"/>
    <property type="project" value="InterPro"/>
</dbReference>
<evidence type="ECO:0000313" key="7">
    <source>
        <dbReference type="Proteomes" id="UP000195897"/>
    </source>
</evidence>
<comment type="subunit">
    <text evidence="2">Heterodimer of SbcC and SbcD.</text>
</comment>
<proteinExistence type="inferred from homology"/>
<evidence type="ECO:0000259" key="5">
    <source>
        <dbReference type="Pfam" id="PF13476"/>
    </source>
</evidence>
<keyword evidence="4" id="KW-0175">Coiled coil</keyword>
<feature type="coiled-coil region" evidence="4">
    <location>
        <begin position="423"/>
        <end position="471"/>
    </location>
</feature>
<comment type="caution">
    <text evidence="6">The sequence shown here is derived from an EMBL/GenBank/DDBJ whole genome shotgun (WGS) entry which is preliminary data.</text>
</comment>
<dbReference type="AlphaFoldDB" id="A0A1Y4LCJ6"/>
<dbReference type="InterPro" id="IPR027417">
    <property type="entry name" value="P-loop_NTPase"/>
</dbReference>
<evidence type="ECO:0000256" key="1">
    <source>
        <dbReference type="ARBA" id="ARBA00006930"/>
    </source>
</evidence>
<evidence type="ECO:0000313" key="6">
    <source>
        <dbReference type="EMBL" id="OUP51812.1"/>
    </source>
</evidence>
<feature type="domain" description="Rad50/SbcC-type AAA" evidence="5">
    <location>
        <begin position="5"/>
        <end position="276"/>
    </location>
</feature>
<dbReference type="Proteomes" id="UP000195897">
    <property type="component" value="Unassembled WGS sequence"/>
</dbReference>
<evidence type="ECO:0000256" key="2">
    <source>
        <dbReference type="ARBA" id="ARBA00011322"/>
    </source>
</evidence>
<dbReference type="SUPFAM" id="SSF52540">
    <property type="entry name" value="P-loop containing nucleoside triphosphate hydrolases"/>
    <property type="match status" value="1"/>
</dbReference>
<dbReference type="InterPro" id="IPR038729">
    <property type="entry name" value="Rad50/SbcC_AAA"/>
</dbReference>
<name>A0A1Y4LCJ6_9FIRM</name>
<dbReference type="EMBL" id="NFKK01000017">
    <property type="protein sequence ID" value="OUP51812.1"/>
    <property type="molecule type" value="Genomic_DNA"/>
</dbReference>
<dbReference type="Gene3D" id="3.40.50.300">
    <property type="entry name" value="P-loop containing nucleotide triphosphate hydrolases"/>
    <property type="match status" value="2"/>
</dbReference>
<dbReference type="RefSeq" id="WP_087374104.1">
    <property type="nucleotide sequence ID" value="NZ_NFKK01000017.1"/>
</dbReference>
<evidence type="ECO:0000256" key="4">
    <source>
        <dbReference type="SAM" id="Coils"/>
    </source>
</evidence>
<protein>
    <recommendedName>
        <fullName evidence="3">Nuclease SbcCD subunit C</fullName>
    </recommendedName>
</protein>
<dbReference type="GO" id="GO:0016887">
    <property type="term" value="F:ATP hydrolysis activity"/>
    <property type="evidence" value="ECO:0007669"/>
    <property type="project" value="InterPro"/>
</dbReference>
<reference evidence="7" key="1">
    <citation type="submission" date="2017-04" db="EMBL/GenBank/DDBJ databases">
        <title>Function of individual gut microbiota members based on whole genome sequencing of pure cultures obtained from chicken caecum.</title>
        <authorList>
            <person name="Medvecky M."/>
            <person name="Cejkova D."/>
            <person name="Polansky O."/>
            <person name="Karasova D."/>
            <person name="Kubasova T."/>
            <person name="Cizek A."/>
            <person name="Rychlik I."/>
        </authorList>
    </citation>
    <scope>NUCLEOTIDE SEQUENCE [LARGE SCALE GENOMIC DNA]</scope>
    <source>
        <strain evidence="7">An180</strain>
    </source>
</reference>
<feature type="coiled-coil region" evidence="4">
    <location>
        <begin position="175"/>
        <end position="281"/>
    </location>
</feature>
<dbReference type="PANTHER" id="PTHR32114">
    <property type="entry name" value="ABC TRANSPORTER ABCH.3"/>
    <property type="match status" value="1"/>
</dbReference>
<comment type="similarity">
    <text evidence="1">Belongs to the SMC family. SbcC subfamily.</text>
</comment>
<evidence type="ECO:0000256" key="3">
    <source>
        <dbReference type="ARBA" id="ARBA00013368"/>
    </source>
</evidence>
<organism evidence="6 7">
    <name type="scientific">Butyricicoccus pullicaecorum</name>
    <dbReference type="NCBI Taxonomy" id="501571"/>
    <lineage>
        <taxon>Bacteria</taxon>
        <taxon>Bacillati</taxon>
        <taxon>Bacillota</taxon>
        <taxon>Clostridia</taxon>
        <taxon>Eubacteriales</taxon>
        <taxon>Butyricicoccaceae</taxon>
        <taxon>Butyricicoccus</taxon>
    </lineage>
</organism>
<sequence>MIFNSLRINNYRAYYGESIFDFPMEGERNISILYADNDVGKSCFFSAVLFCLYGPKDIDDLKDLINVNAQLEKSYHAEVSLFVENDQDRIEISRSIDLRGKLDATPSSKDFKCTLELIKNGIPLSSDEDEKADFINSLVHEDAAQYFFFDGEKINDYSTASGSQYKDAIARVLGIKEIDNAVEDLRLLKKDFEKNRDAWIQTQNKYQDILQQKEEADQKVAKQEALLDQYEREINAANEQIQKDEDKLKDFKEISEKVTQKQKLSEEIKQLTEDLKCVKKERSECFQKNATLMLAASIFAKIQQDTHDEPLEYHITEPVKEYLVRLMEQPVCVCGEAMTDSHKEKIQAFIRDHLITDDAILVEKERGALFRSCAQYQPHGFQARATYFSLCEEIWKKDKERSAKREEFEHLRKDIGSFNEEAGERIIQNIANTEAKKQEAETRRTQTRVVLEQDQEKLAQLEEKLAELSQLDKEGALCQKKLENTIALEKVFSEYRNRLLEEKRASVEKYATEVFLQITNAPQKYKGIKIAKDYSLLLELTNGETYQIEPGRTLNPSTGQSKVISLSYIAGLNRSSNFAAPVIIDNPLGLFSDEHRAAITRFLPHMGKQVIFMVSTGDLTEKYQNELKPYVKTVYKLENHSDQTWPKTVIASKEVY</sequence>
<accession>A0A1Y4LCJ6</accession>
<dbReference type="Pfam" id="PF13476">
    <property type="entry name" value="AAA_23"/>
    <property type="match status" value="1"/>
</dbReference>
<gene>
    <name evidence="6" type="ORF">B5F17_11840</name>
</gene>